<dbReference type="Gene3D" id="2.60.40.10">
    <property type="entry name" value="Immunoglobulins"/>
    <property type="match status" value="1"/>
</dbReference>
<dbReference type="AlphaFoldDB" id="A0A101GX55"/>
<evidence type="ECO:0008006" key="4">
    <source>
        <dbReference type="Google" id="ProtNLM"/>
    </source>
</evidence>
<reference evidence="3" key="1">
    <citation type="journal article" date="2015" name="MBio">
        <title>Genome-Resolved Metagenomic Analysis Reveals Roles for Candidate Phyla and Other Microbial Community Members in Biogeochemical Transformations in Oil Reservoirs.</title>
        <authorList>
            <person name="Hu P."/>
            <person name="Tom L."/>
            <person name="Singh A."/>
            <person name="Thomas B.C."/>
            <person name="Baker B.J."/>
            <person name="Piceno Y.M."/>
            <person name="Andersen G.L."/>
            <person name="Banfield J.F."/>
        </authorList>
    </citation>
    <scope>NUCLEOTIDE SEQUENCE [LARGE SCALE GENOMIC DNA]</scope>
</reference>
<feature type="transmembrane region" description="Helical" evidence="1">
    <location>
        <begin position="15"/>
        <end position="33"/>
    </location>
</feature>
<keyword evidence="1" id="KW-1133">Transmembrane helix</keyword>
<keyword evidence="1" id="KW-0812">Transmembrane</keyword>
<dbReference type="PATRIC" id="fig|1236046.6.peg.261"/>
<sequence>NPQSNHLEVQTMERVFFAVLFTLFIVAAANALYQDPQATFANNMQDGTLVYGDSALLSWDVVVRNNNVALSNIDIWISNKDSGARVGLKSSPFIELVSYNLYLGTSPTPQLYATTSSNSYFVERLSPETVYYWQIVAIDKTGNRYHGPIWYFETR</sequence>
<gene>
    <name evidence="2" type="ORF">XD86_1307</name>
</gene>
<evidence type="ECO:0000313" key="3">
    <source>
        <dbReference type="Proteomes" id="UP000054260"/>
    </source>
</evidence>
<evidence type="ECO:0000313" key="2">
    <source>
        <dbReference type="EMBL" id="KUK66148.1"/>
    </source>
</evidence>
<dbReference type="EMBL" id="LGGH01000247">
    <property type="protein sequence ID" value="KUK66148.1"/>
    <property type="molecule type" value="Genomic_DNA"/>
</dbReference>
<organism evidence="2 3">
    <name type="scientific">Mesotoga infera</name>
    <dbReference type="NCBI Taxonomy" id="1236046"/>
    <lineage>
        <taxon>Bacteria</taxon>
        <taxon>Thermotogati</taxon>
        <taxon>Thermotogota</taxon>
        <taxon>Thermotogae</taxon>
        <taxon>Kosmotogales</taxon>
        <taxon>Kosmotogaceae</taxon>
        <taxon>Mesotoga</taxon>
    </lineage>
</organism>
<feature type="non-terminal residue" evidence="2">
    <location>
        <position position="1"/>
    </location>
</feature>
<protein>
    <recommendedName>
        <fullName evidence="4">Fibronectin type-III domain-containing protein</fullName>
    </recommendedName>
</protein>
<accession>A0A101GX55</accession>
<name>A0A101GX55_9BACT</name>
<comment type="caution">
    <text evidence="2">The sequence shown here is derived from an EMBL/GenBank/DDBJ whole genome shotgun (WGS) entry which is preliminary data.</text>
</comment>
<dbReference type="InterPro" id="IPR013783">
    <property type="entry name" value="Ig-like_fold"/>
</dbReference>
<proteinExistence type="predicted"/>
<keyword evidence="1" id="KW-0472">Membrane</keyword>
<evidence type="ECO:0000256" key="1">
    <source>
        <dbReference type="SAM" id="Phobius"/>
    </source>
</evidence>
<dbReference type="Proteomes" id="UP000054260">
    <property type="component" value="Unassembled WGS sequence"/>
</dbReference>